<keyword evidence="3" id="KW-1185">Reference proteome</keyword>
<accession>A0A9W4SKY7</accession>
<organism evidence="2 3">
    <name type="scientific">Funneliformis geosporum</name>
    <dbReference type="NCBI Taxonomy" id="1117311"/>
    <lineage>
        <taxon>Eukaryota</taxon>
        <taxon>Fungi</taxon>
        <taxon>Fungi incertae sedis</taxon>
        <taxon>Mucoromycota</taxon>
        <taxon>Glomeromycotina</taxon>
        <taxon>Glomeromycetes</taxon>
        <taxon>Glomerales</taxon>
        <taxon>Glomeraceae</taxon>
        <taxon>Funneliformis</taxon>
    </lineage>
</organism>
<dbReference type="AlphaFoldDB" id="A0A9W4SKY7"/>
<dbReference type="EMBL" id="CAMKVN010001023">
    <property type="protein sequence ID" value="CAI2173148.1"/>
    <property type="molecule type" value="Genomic_DNA"/>
</dbReference>
<proteinExistence type="predicted"/>
<name>A0A9W4SKY7_9GLOM</name>
<dbReference type="Proteomes" id="UP001153678">
    <property type="component" value="Unassembled WGS sequence"/>
</dbReference>
<feature type="region of interest" description="Disordered" evidence="1">
    <location>
        <begin position="1"/>
        <end position="32"/>
    </location>
</feature>
<comment type="caution">
    <text evidence="2">The sequence shown here is derived from an EMBL/GenBank/DDBJ whole genome shotgun (WGS) entry which is preliminary data.</text>
</comment>
<feature type="compositionally biased region" description="Polar residues" evidence="1">
    <location>
        <begin position="1"/>
        <end position="23"/>
    </location>
</feature>
<protein>
    <submittedName>
        <fullName evidence="2">15198_t:CDS:1</fullName>
    </submittedName>
</protein>
<evidence type="ECO:0000313" key="2">
    <source>
        <dbReference type="EMBL" id="CAI2173148.1"/>
    </source>
</evidence>
<gene>
    <name evidence="2" type="ORF">FWILDA_LOCUS5940</name>
</gene>
<reference evidence="2" key="1">
    <citation type="submission" date="2022-08" db="EMBL/GenBank/DDBJ databases">
        <authorList>
            <person name="Kallberg Y."/>
            <person name="Tangrot J."/>
            <person name="Rosling A."/>
        </authorList>
    </citation>
    <scope>NUCLEOTIDE SEQUENCE</scope>
    <source>
        <strain evidence="2">Wild A</strain>
    </source>
</reference>
<evidence type="ECO:0000313" key="3">
    <source>
        <dbReference type="Proteomes" id="UP001153678"/>
    </source>
</evidence>
<evidence type="ECO:0000256" key="1">
    <source>
        <dbReference type="SAM" id="MobiDB-lite"/>
    </source>
</evidence>
<sequence>MASSSTTIPYDGGNSTPQATVTGLSPQQKPPQLPSFDVAVPLPPYEYQMIPKGGTGSVTFPAPPHEYNMTLEQTALNVPLSPYEYQMTPGQTALCLSRSHIDLILSQNKENEARAVEYVASLYARLASLEGRTNSRQGGKSPKSPARDISSPLQISSNLLVKINLHLRRFYFTDFE</sequence>